<comment type="caution">
    <text evidence="1">The sequence shown here is derived from an EMBL/GenBank/DDBJ whole genome shotgun (WGS) entry which is preliminary data.</text>
</comment>
<accession>A0AAV4TPC3</accession>
<dbReference type="AlphaFoldDB" id="A0AAV4TPC3"/>
<sequence length="287" mass="34349">MKIFRRQRWCRILRCARCKDDSARKMMKNTCLQKSVDTLMTVGRIVRRTSELLNTDSVILLRHFGSVTLHIELLKFPHAHLFEKSEETICLVIAKVTKQLRGFWKRTLTIFDKYSTMNTLKYIRLREEGSLNERTFKRAIVQKCDWAYEDFEIAEMVQDSTICTLQGRFRMEDDRNTCLRKSIDTLMTVGRIVRRTREIHKLYFAKLPEDFEKTVCLVIAKVVNKVVEKYLQSMGLSNSLKFWRDLEDWHLSRENGDHFFMPYPTSQIVEYISFVFKYLSIFQRMKY</sequence>
<protein>
    <submittedName>
        <fullName evidence="1">Uncharacterized protein</fullName>
    </submittedName>
</protein>
<proteinExistence type="predicted"/>
<reference evidence="1 2" key="1">
    <citation type="submission" date="2021-06" db="EMBL/GenBank/DDBJ databases">
        <title>Caerostris extrusa draft genome.</title>
        <authorList>
            <person name="Kono N."/>
            <person name="Arakawa K."/>
        </authorList>
    </citation>
    <scope>NUCLEOTIDE SEQUENCE [LARGE SCALE GENOMIC DNA]</scope>
</reference>
<organism evidence="1 2">
    <name type="scientific">Caerostris extrusa</name>
    <name type="common">Bark spider</name>
    <name type="synonym">Caerostris bankana</name>
    <dbReference type="NCBI Taxonomy" id="172846"/>
    <lineage>
        <taxon>Eukaryota</taxon>
        <taxon>Metazoa</taxon>
        <taxon>Ecdysozoa</taxon>
        <taxon>Arthropoda</taxon>
        <taxon>Chelicerata</taxon>
        <taxon>Arachnida</taxon>
        <taxon>Araneae</taxon>
        <taxon>Araneomorphae</taxon>
        <taxon>Entelegynae</taxon>
        <taxon>Araneoidea</taxon>
        <taxon>Araneidae</taxon>
        <taxon>Caerostris</taxon>
    </lineage>
</organism>
<evidence type="ECO:0000313" key="1">
    <source>
        <dbReference type="EMBL" id="GIY45798.1"/>
    </source>
</evidence>
<evidence type="ECO:0000313" key="2">
    <source>
        <dbReference type="Proteomes" id="UP001054945"/>
    </source>
</evidence>
<dbReference type="Proteomes" id="UP001054945">
    <property type="component" value="Unassembled WGS sequence"/>
</dbReference>
<keyword evidence="2" id="KW-1185">Reference proteome</keyword>
<name>A0AAV4TPC3_CAEEX</name>
<gene>
    <name evidence="1" type="ORF">CEXT_765521</name>
</gene>
<dbReference type="EMBL" id="BPLR01011320">
    <property type="protein sequence ID" value="GIY45798.1"/>
    <property type="molecule type" value="Genomic_DNA"/>
</dbReference>